<dbReference type="InterPro" id="IPR055974">
    <property type="entry name" value="DUF7552"/>
</dbReference>
<reference evidence="4 5" key="1">
    <citation type="journal article" date="2013" name="Genome Announc.">
        <title>Draft Genome Sequence of 'Candidatus Halobonum tyrrellensis' Strain G22, Isolated from the Hypersaline Waters of Lake Tyrrell, Australia.</title>
        <authorList>
            <person name="Ugalde J.A."/>
            <person name="Narasingarao P."/>
            <person name="Kuo S."/>
            <person name="Podell S."/>
            <person name="Allen E.E."/>
        </authorList>
    </citation>
    <scope>NUCLEOTIDE SEQUENCE [LARGE SCALE GENOMIC DNA]</scope>
    <source>
        <strain evidence="4 5">G22</strain>
    </source>
</reference>
<evidence type="ECO:0000313" key="5">
    <source>
        <dbReference type="Proteomes" id="UP000017840"/>
    </source>
</evidence>
<dbReference type="Pfam" id="PF24422">
    <property type="entry name" value="DUF7552"/>
    <property type="match status" value="1"/>
</dbReference>
<evidence type="ECO:0000256" key="1">
    <source>
        <dbReference type="SAM" id="MobiDB-lite"/>
    </source>
</evidence>
<keyword evidence="5" id="KW-1185">Reference proteome</keyword>
<name>V4J3L4_9EURY</name>
<gene>
    <name evidence="4" type="ORF">K933_00402</name>
</gene>
<dbReference type="RefSeq" id="WP_023392681.1">
    <property type="nucleotide sequence ID" value="NZ_ASGZ01000002.1"/>
</dbReference>
<evidence type="ECO:0000259" key="2">
    <source>
        <dbReference type="Pfam" id="PF24420"/>
    </source>
</evidence>
<evidence type="ECO:0000313" key="4">
    <source>
        <dbReference type="EMBL" id="ESP89977.1"/>
    </source>
</evidence>
<organism evidence="4 5">
    <name type="scientific">Candidatus Halobonum tyrrellensis G22</name>
    <dbReference type="NCBI Taxonomy" id="1324957"/>
    <lineage>
        <taxon>Archaea</taxon>
        <taxon>Methanobacteriati</taxon>
        <taxon>Methanobacteriota</taxon>
        <taxon>Stenosarchaea group</taxon>
        <taxon>Halobacteria</taxon>
        <taxon>Halobacteriales</taxon>
        <taxon>Haloferacaceae</taxon>
        <taxon>Candidatus Halobonum</taxon>
    </lineage>
</organism>
<dbReference type="PATRIC" id="fig|1324957.4.peg.83"/>
<comment type="caution">
    <text evidence="4">The sequence shown here is derived from an EMBL/GenBank/DDBJ whole genome shotgun (WGS) entry which is preliminary data.</text>
</comment>
<dbReference type="eggNOG" id="arCOG06244">
    <property type="taxonomic scope" value="Archaea"/>
</dbReference>
<dbReference type="OrthoDB" id="342580at2157"/>
<dbReference type="Pfam" id="PF24420">
    <property type="entry name" value="DUF7551"/>
    <property type="match status" value="1"/>
</dbReference>
<protein>
    <submittedName>
        <fullName evidence="4">Uncharacterized protein</fullName>
    </submittedName>
</protein>
<feature type="domain" description="DUF7552" evidence="3">
    <location>
        <begin position="5"/>
        <end position="79"/>
    </location>
</feature>
<proteinExistence type="predicted"/>
<dbReference type="Proteomes" id="UP000017840">
    <property type="component" value="Unassembled WGS sequence"/>
</dbReference>
<dbReference type="AlphaFoldDB" id="V4J3L4"/>
<feature type="domain" description="DUF7551" evidence="2">
    <location>
        <begin position="124"/>
        <end position="308"/>
    </location>
</feature>
<accession>V4J3L4</accession>
<dbReference type="InterPro" id="IPR055973">
    <property type="entry name" value="DUF7551"/>
</dbReference>
<feature type="region of interest" description="Disordered" evidence="1">
    <location>
        <begin position="85"/>
        <end position="120"/>
    </location>
</feature>
<evidence type="ECO:0000259" key="3">
    <source>
        <dbReference type="Pfam" id="PF24422"/>
    </source>
</evidence>
<sequence>MVGTTLTEIREHIESLASDDGSFYLVCGRTGERPVPAAGERFDGRATARAALRATEQYRTALRRYDPQLPYYDLIVCEDTRPAATAVPPDARSEREAAPATGSDAGAAAESGTEPSADPERRRLVEFCHRVAAAVFETLSDAEYDGVETAVMDAYFELAETLADPDDLCLCLLECTAAELDARLTPAEQADVLSRAVTRLTPVEPADDPVSATFDRLQRLGLVGEYSRSPAAVDIDAGVRTVVVHLSEYALSPREGRLPVLPVAFDLYRQRRDPPSRFRVSRVGDGWRVVLTFADGERAPDGLASVPIRSEG</sequence>
<dbReference type="STRING" id="1324957.K933_00402"/>
<dbReference type="EMBL" id="ASGZ01000002">
    <property type="protein sequence ID" value="ESP89977.1"/>
    <property type="molecule type" value="Genomic_DNA"/>
</dbReference>
<feature type="compositionally biased region" description="Low complexity" evidence="1">
    <location>
        <begin position="98"/>
        <end position="114"/>
    </location>
</feature>